<dbReference type="PANTHER" id="PTHR33463">
    <property type="entry name" value="NB-ARC DOMAIN-CONTAINING PROTEIN-RELATED"/>
    <property type="match status" value="1"/>
</dbReference>
<evidence type="ECO:0000259" key="2">
    <source>
        <dbReference type="Pfam" id="PF23247"/>
    </source>
</evidence>
<dbReference type="PANTHER" id="PTHR33463:SF198">
    <property type="entry name" value="RPP4C3"/>
    <property type="match status" value="1"/>
</dbReference>
<dbReference type="SUPFAM" id="SSF52047">
    <property type="entry name" value="RNI-like"/>
    <property type="match status" value="1"/>
</dbReference>
<name>A0ABC8V1N6_9AQUA</name>
<dbReference type="AlphaFoldDB" id="A0ABC8V1N6"/>
<reference evidence="3 4" key="1">
    <citation type="submission" date="2024-02" db="EMBL/GenBank/DDBJ databases">
        <authorList>
            <person name="Vignale AGUSTIN F."/>
            <person name="Sosa J E."/>
            <person name="Modenutti C."/>
        </authorList>
    </citation>
    <scope>NUCLEOTIDE SEQUENCE [LARGE SCALE GENOMIC DNA]</scope>
</reference>
<dbReference type="Gene3D" id="3.80.10.10">
    <property type="entry name" value="Ribonuclease Inhibitor"/>
    <property type="match status" value="1"/>
</dbReference>
<protein>
    <recommendedName>
        <fullName evidence="2">Disease resistance protein At4g27190-like leucine-rich repeats domain-containing protein</fullName>
    </recommendedName>
</protein>
<keyword evidence="4" id="KW-1185">Reference proteome</keyword>
<gene>
    <name evidence="3" type="ORF">ILEXP_LOCUS57764</name>
</gene>
<proteinExistence type="predicted"/>
<dbReference type="InterPro" id="IPR050905">
    <property type="entry name" value="Plant_NBS-LRR"/>
</dbReference>
<evidence type="ECO:0000256" key="1">
    <source>
        <dbReference type="ARBA" id="ARBA00022821"/>
    </source>
</evidence>
<dbReference type="Pfam" id="PF23247">
    <property type="entry name" value="LRR_RPS2"/>
    <property type="match status" value="1"/>
</dbReference>
<evidence type="ECO:0000313" key="3">
    <source>
        <dbReference type="EMBL" id="CAK9187256.1"/>
    </source>
</evidence>
<dbReference type="EMBL" id="CAUOFW020009869">
    <property type="protein sequence ID" value="CAK9187256.1"/>
    <property type="molecule type" value="Genomic_DNA"/>
</dbReference>
<accession>A0ABC8V1N6</accession>
<dbReference type="InterPro" id="IPR032675">
    <property type="entry name" value="LRR_dom_sf"/>
</dbReference>
<comment type="caution">
    <text evidence="3">The sequence shown here is derived from an EMBL/GenBank/DDBJ whole genome shotgun (WGS) entry which is preliminary data.</text>
</comment>
<feature type="domain" description="Disease resistance protein At4g27190-like leucine-rich repeats" evidence="2">
    <location>
        <begin position="6"/>
        <end position="90"/>
    </location>
</feature>
<evidence type="ECO:0000313" key="4">
    <source>
        <dbReference type="Proteomes" id="UP001642360"/>
    </source>
</evidence>
<dbReference type="InterPro" id="IPR057135">
    <property type="entry name" value="At4g27190-like_LRR"/>
</dbReference>
<keyword evidence="1" id="KW-0611">Plant defense</keyword>
<organism evidence="3 4">
    <name type="scientific">Ilex paraguariensis</name>
    <name type="common">yerba mate</name>
    <dbReference type="NCBI Taxonomy" id="185542"/>
    <lineage>
        <taxon>Eukaryota</taxon>
        <taxon>Viridiplantae</taxon>
        <taxon>Streptophyta</taxon>
        <taxon>Embryophyta</taxon>
        <taxon>Tracheophyta</taxon>
        <taxon>Spermatophyta</taxon>
        <taxon>Magnoliopsida</taxon>
        <taxon>eudicotyledons</taxon>
        <taxon>Gunneridae</taxon>
        <taxon>Pentapetalae</taxon>
        <taxon>asterids</taxon>
        <taxon>campanulids</taxon>
        <taxon>Aquifoliales</taxon>
        <taxon>Aquifoliaceae</taxon>
        <taxon>Ilex</taxon>
    </lineage>
</organism>
<sequence length="226" mass="25876">MVNLVAVFDFEGLKVRGRDVEVTFDQLYSLQLFGLPRLTHIWWMVPKEFRGFKNLILLVIGNCHSLRYLLSPTVAKLLVSLQKLELENCKAMKEIISMEQDGSETNVAEEMTTYKIVFSQLSILELVDLENLTFFGSGKYECQFPSLNSVVIRNCKEMKNFCSGPICTPKLERGKVQIDFKWVWMGDLNTTIQCAESSHHFFLSYNFTEVDEGEGEGEGEDEDDEA</sequence>
<dbReference type="Proteomes" id="UP001642360">
    <property type="component" value="Unassembled WGS sequence"/>
</dbReference>